<protein>
    <submittedName>
        <fullName evidence="1">Uncharacterized protein</fullName>
    </submittedName>
</protein>
<evidence type="ECO:0000313" key="1">
    <source>
        <dbReference type="EMBL" id="KAI0027292.1"/>
    </source>
</evidence>
<dbReference type="EMBL" id="MU273940">
    <property type="protein sequence ID" value="KAI0027292.1"/>
    <property type="molecule type" value="Genomic_DNA"/>
</dbReference>
<comment type="caution">
    <text evidence="1">The sequence shown here is derived from an EMBL/GenBank/DDBJ whole genome shotgun (WGS) entry which is preliminary data.</text>
</comment>
<dbReference type="Proteomes" id="UP000814128">
    <property type="component" value="Unassembled WGS sequence"/>
</dbReference>
<reference evidence="1" key="1">
    <citation type="submission" date="2021-02" db="EMBL/GenBank/DDBJ databases">
        <authorList>
            <consortium name="DOE Joint Genome Institute"/>
            <person name="Ahrendt S."/>
            <person name="Looney B.P."/>
            <person name="Miyauchi S."/>
            <person name="Morin E."/>
            <person name="Drula E."/>
            <person name="Courty P.E."/>
            <person name="Chicoki N."/>
            <person name="Fauchery L."/>
            <person name="Kohler A."/>
            <person name="Kuo A."/>
            <person name="Labutti K."/>
            <person name="Pangilinan J."/>
            <person name="Lipzen A."/>
            <person name="Riley R."/>
            <person name="Andreopoulos W."/>
            <person name="He G."/>
            <person name="Johnson J."/>
            <person name="Barry K.W."/>
            <person name="Grigoriev I.V."/>
            <person name="Nagy L."/>
            <person name="Hibbett D."/>
            <person name="Henrissat B."/>
            <person name="Matheny P.B."/>
            <person name="Labbe J."/>
            <person name="Martin F."/>
        </authorList>
    </citation>
    <scope>NUCLEOTIDE SEQUENCE</scope>
    <source>
        <strain evidence="1">EC-137</strain>
    </source>
</reference>
<name>A0ACB8Q6L4_9AGAM</name>
<gene>
    <name evidence="1" type="ORF">K488DRAFT_62012</name>
</gene>
<organism evidence="1 2">
    <name type="scientific">Vararia minispora EC-137</name>
    <dbReference type="NCBI Taxonomy" id="1314806"/>
    <lineage>
        <taxon>Eukaryota</taxon>
        <taxon>Fungi</taxon>
        <taxon>Dikarya</taxon>
        <taxon>Basidiomycota</taxon>
        <taxon>Agaricomycotina</taxon>
        <taxon>Agaricomycetes</taxon>
        <taxon>Russulales</taxon>
        <taxon>Lachnocladiaceae</taxon>
        <taxon>Vararia</taxon>
    </lineage>
</organism>
<reference evidence="1" key="2">
    <citation type="journal article" date="2022" name="New Phytol.">
        <title>Evolutionary transition to the ectomycorrhizal habit in the genomes of a hyperdiverse lineage of mushroom-forming fungi.</title>
        <authorList>
            <person name="Looney B."/>
            <person name="Miyauchi S."/>
            <person name="Morin E."/>
            <person name="Drula E."/>
            <person name="Courty P.E."/>
            <person name="Kohler A."/>
            <person name="Kuo A."/>
            <person name="LaButti K."/>
            <person name="Pangilinan J."/>
            <person name="Lipzen A."/>
            <person name="Riley R."/>
            <person name="Andreopoulos W."/>
            <person name="He G."/>
            <person name="Johnson J."/>
            <person name="Nolan M."/>
            <person name="Tritt A."/>
            <person name="Barry K.W."/>
            <person name="Grigoriev I.V."/>
            <person name="Nagy L.G."/>
            <person name="Hibbett D."/>
            <person name="Henrissat B."/>
            <person name="Matheny P.B."/>
            <person name="Labbe J."/>
            <person name="Martin F.M."/>
        </authorList>
    </citation>
    <scope>NUCLEOTIDE SEQUENCE</scope>
    <source>
        <strain evidence="1">EC-137</strain>
    </source>
</reference>
<evidence type="ECO:0000313" key="2">
    <source>
        <dbReference type="Proteomes" id="UP000814128"/>
    </source>
</evidence>
<feature type="non-terminal residue" evidence="1">
    <location>
        <position position="1"/>
    </location>
</feature>
<proteinExistence type="predicted"/>
<keyword evidence="2" id="KW-1185">Reference proteome</keyword>
<accession>A0ACB8Q6L4</accession>
<sequence length="408" mass="46531">RDMNCTLRRAEWSLAAFEYPRISPCTDALENIPPRAYRPFKEGTYHVTMGIRSMDFDEWIEASHISDDLDSEFFDYHRIRSERLAERGSKLIQVLPDRAIVRGAGPAAGELVQELCEFLSRRYPGVFEVVRDASSQGWYGEGKVTNVKIVPTNECFDLRTEDPMRVAAMLVPDDLAILIEGNDGKYYLQGGAILVPGTWRLEDKIGMPLDEIHVTGHVPYYEERLQPSLTRFFTKLPVSRPVVRNNWFFQSVEPHDPRDTEELAWYTSVLGSEDTFQHVPSSYKLESPSAPRIDRLRLRSERQSLRRLPRTGAIVFTIRTYKTPIEKLAKEPGMAARLASALHAVQTSAPEVYKCVCSICFIVLLSQSLDNALRRMLSMEGLEKLLLEYLDAQTTADIHKARGTKMTR</sequence>